<dbReference type="GO" id="GO:0006004">
    <property type="term" value="P:fucose metabolic process"/>
    <property type="evidence" value="ECO:0007669"/>
    <property type="project" value="TreeGrafter"/>
</dbReference>
<keyword evidence="4" id="KW-0378">Hydrolase</keyword>
<dbReference type="AlphaFoldDB" id="A0A382ELV9"/>
<evidence type="ECO:0000313" key="7">
    <source>
        <dbReference type="EMBL" id="SVB51718.1"/>
    </source>
</evidence>
<keyword evidence="5" id="KW-0326">Glycosidase</keyword>
<evidence type="ECO:0000256" key="2">
    <source>
        <dbReference type="ARBA" id="ARBA00012662"/>
    </source>
</evidence>
<dbReference type="GO" id="GO:0004560">
    <property type="term" value="F:alpha-L-fucosidase activity"/>
    <property type="evidence" value="ECO:0007669"/>
    <property type="project" value="InterPro"/>
</dbReference>
<reference evidence="7" key="1">
    <citation type="submission" date="2018-05" db="EMBL/GenBank/DDBJ databases">
        <authorList>
            <person name="Lanie J.A."/>
            <person name="Ng W.-L."/>
            <person name="Kazmierczak K.M."/>
            <person name="Andrzejewski T.M."/>
            <person name="Davidsen T.M."/>
            <person name="Wayne K.J."/>
            <person name="Tettelin H."/>
            <person name="Glass J.I."/>
            <person name="Rusch D."/>
            <person name="Podicherti R."/>
            <person name="Tsui H.-C.T."/>
            <person name="Winkler M.E."/>
        </authorList>
    </citation>
    <scope>NUCLEOTIDE SEQUENCE</scope>
</reference>
<dbReference type="PANTHER" id="PTHR10030">
    <property type="entry name" value="ALPHA-L-FUCOSIDASE"/>
    <property type="match status" value="1"/>
</dbReference>
<evidence type="ECO:0000259" key="6">
    <source>
        <dbReference type="Pfam" id="PF01120"/>
    </source>
</evidence>
<dbReference type="InterPro" id="IPR000933">
    <property type="entry name" value="Glyco_hydro_29"/>
</dbReference>
<dbReference type="EMBL" id="UINC01045223">
    <property type="protein sequence ID" value="SVB51718.1"/>
    <property type="molecule type" value="Genomic_DNA"/>
</dbReference>
<dbReference type="SMART" id="SM00812">
    <property type="entry name" value="Alpha_L_fucos"/>
    <property type="match status" value="1"/>
</dbReference>
<dbReference type="InterPro" id="IPR017853">
    <property type="entry name" value="GH"/>
</dbReference>
<dbReference type="GO" id="GO:0016139">
    <property type="term" value="P:glycoside catabolic process"/>
    <property type="evidence" value="ECO:0007669"/>
    <property type="project" value="TreeGrafter"/>
</dbReference>
<evidence type="ECO:0000256" key="5">
    <source>
        <dbReference type="ARBA" id="ARBA00023295"/>
    </source>
</evidence>
<dbReference type="PANTHER" id="PTHR10030:SF37">
    <property type="entry name" value="ALPHA-L-FUCOSIDASE-RELATED"/>
    <property type="match status" value="1"/>
</dbReference>
<accession>A0A382ELV9</accession>
<dbReference type="GO" id="GO:0005764">
    <property type="term" value="C:lysosome"/>
    <property type="evidence" value="ECO:0007669"/>
    <property type="project" value="TreeGrafter"/>
</dbReference>
<feature type="domain" description="Glycoside hydrolase family 29 N-terminal" evidence="6">
    <location>
        <begin position="24"/>
        <end position="297"/>
    </location>
</feature>
<comment type="similarity">
    <text evidence="1">Belongs to the glycosyl hydrolase 29 family.</text>
</comment>
<dbReference type="SUPFAM" id="SSF51445">
    <property type="entry name" value="(Trans)glycosidases"/>
    <property type="match status" value="1"/>
</dbReference>
<proteinExistence type="inferred from homology"/>
<protein>
    <recommendedName>
        <fullName evidence="2">alpha-L-fucosidase</fullName>
        <ecNumber evidence="2">3.2.1.51</ecNumber>
    </recommendedName>
</protein>
<evidence type="ECO:0000256" key="1">
    <source>
        <dbReference type="ARBA" id="ARBA00007951"/>
    </source>
</evidence>
<sequence>MNNYWRIGLLIGLLWQVPGGTLAQTTEQPSPENLAARTWFQDAKFGLFIHWGIYSVLGAGEWVMEERGTPSYTDRPGISVLHYDRLAEQFNPTEFDAREWVALAKAAGMKYITITSKHHDGFAMYDSALTDWDIVDRTPYGRDVLADLAEACREEGIKLFFYHSQLDWRHEDYFPRGRTGRQAGRPERGNWNTYIDFMNGQLRELLTNYGEIGGIWFDGMWDKWDAPWRLEETYALIHELQPQALIGSNHHLAPIPGEDFQMFERDLPGANSTGFNTTEIGTLPLETAETINRSWGF</sequence>
<feature type="non-terminal residue" evidence="7">
    <location>
        <position position="297"/>
    </location>
</feature>
<organism evidence="7">
    <name type="scientific">marine metagenome</name>
    <dbReference type="NCBI Taxonomy" id="408172"/>
    <lineage>
        <taxon>unclassified sequences</taxon>
        <taxon>metagenomes</taxon>
        <taxon>ecological metagenomes</taxon>
    </lineage>
</organism>
<feature type="non-terminal residue" evidence="7">
    <location>
        <position position="1"/>
    </location>
</feature>
<gene>
    <name evidence="7" type="ORF">METZ01_LOCUS204572</name>
</gene>
<name>A0A382ELV9_9ZZZZ</name>
<dbReference type="EC" id="3.2.1.51" evidence="2"/>
<dbReference type="Gene3D" id="3.20.20.80">
    <property type="entry name" value="Glycosidases"/>
    <property type="match status" value="1"/>
</dbReference>
<keyword evidence="3" id="KW-0732">Signal</keyword>
<dbReference type="Pfam" id="PF01120">
    <property type="entry name" value="Alpha_L_fucos"/>
    <property type="match status" value="1"/>
</dbReference>
<evidence type="ECO:0000256" key="4">
    <source>
        <dbReference type="ARBA" id="ARBA00022801"/>
    </source>
</evidence>
<evidence type="ECO:0000256" key="3">
    <source>
        <dbReference type="ARBA" id="ARBA00022729"/>
    </source>
</evidence>
<dbReference type="InterPro" id="IPR057739">
    <property type="entry name" value="Glyco_hydro_29_N"/>
</dbReference>